<dbReference type="InterPro" id="IPR011538">
    <property type="entry name" value="Nuo51_FMN-bd"/>
</dbReference>
<dbReference type="EMBL" id="AB985771">
    <property type="protein sequence ID" value="BAP40015.1"/>
    <property type="molecule type" value="Genomic_DNA"/>
</dbReference>
<evidence type="ECO:0000313" key="9">
    <source>
        <dbReference type="EMBL" id="BAP40015.1"/>
    </source>
</evidence>
<dbReference type="GO" id="GO:0010181">
    <property type="term" value="F:FMN binding"/>
    <property type="evidence" value="ECO:0007669"/>
    <property type="project" value="InterPro"/>
</dbReference>
<comment type="cofactor">
    <cofactor evidence="1">
        <name>FMN</name>
        <dbReference type="ChEBI" id="CHEBI:58210"/>
    </cofactor>
</comment>
<feature type="binding site" evidence="12">
    <location>
        <position position="234"/>
    </location>
    <ligand>
        <name>FMN</name>
        <dbReference type="ChEBI" id="CHEBI:58210"/>
    </ligand>
</feature>
<dbReference type="SUPFAM" id="SSF142019">
    <property type="entry name" value="Nqo1 FMN-binding domain-like"/>
    <property type="match status" value="1"/>
</dbReference>
<dbReference type="PDBsum" id="5XF9"/>
<dbReference type="Gene3D" id="3.10.20.600">
    <property type="match status" value="1"/>
</dbReference>
<dbReference type="SMR" id="A0A077L6X8"/>
<dbReference type="Gene3D" id="3.40.30.10">
    <property type="entry name" value="Glutaredoxin"/>
    <property type="match status" value="1"/>
</dbReference>
<keyword evidence="4 12" id="KW-0479">Metal-binding</keyword>
<dbReference type="GO" id="GO:0051539">
    <property type="term" value="F:4 iron, 4 sulfur cluster binding"/>
    <property type="evidence" value="ECO:0007669"/>
    <property type="project" value="UniProtKB-KW"/>
</dbReference>
<reference evidence="9" key="1">
    <citation type="submission" date="2014-08" db="EMBL/GenBank/DDBJ databases">
        <title>Structural insight into the NAD+-reducing [NiFe]-hydrogenase.</title>
        <authorList>
            <person name="Shomura Y."/>
            <person name="Higuchi Y."/>
        </authorList>
    </citation>
    <scope>NUCLEOTIDE SEQUENCE</scope>
    <source>
        <strain evidence="9">TH-1</strain>
    </source>
</reference>
<feature type="binding site" evidence="12 13">
    <location>
        <position position="479"/>
    </location>
    <ligand>
        <name>[4Fe-4S] cluster</name>
        <dbReference type="ChEBI" id="CHEBI:49883"/>
    </ligand>
</feature>
<feature type="binding site" evidence="12">
    <location>
        <position position="353"/>
    </location>
    <ligand>
        <name>FMN</name>
        <dbReference type="ChEBI" id="CHEBI:58210"/>
    </ligand>
</feature>
<dbReference type="InterPro" id="IPR037207">
    <property type="entry name" value="Nuop51_4Fe4S-bd_sf"/>
</dbReference>
<dbReference type="InterPro" id="IPR037225">
    <property type="entry name" value="Nuo51_FMN-bd_sf"/>
</dbReference>
<keyword evidence="12" id="KW-0547">Nucleotide-binding</keyword>
<dbReference type="PDBsum" id="5XFA"/>
<evidence type="ECO:0000256" key="1">
    <source>
        <dbReference type="ARBA" id="ARBA00001917"/>
    </source>
</evidence>
<evidence type="ECO:0007829" key="13">
    <source>
        <dbReference type="PDB" id="5XFA"/>
    </source>
</evidence>
<dbReference type="KEGG" id="htl:HPTL_1420"/>
<feature type="binding site" evidence="12">
    <location>
        <position position="319"/>
    </location>
    <ligand>
        <name>FMN</name>
        <dbReference type="ChEBI" id="CHEBI:58210"/>
    </ligand>
</feature>
<protein>
    <submittedName>
        <fullName evidence="8">HoxF</fullName>
    </submittedName>
    <submittedName>
        <fullName evidence="9 10">NAD-reducing hydrogenase</fullName>
    </submittedName>
</protein>
<dbReference type="SMART" id="SM00928">
    <property type="entry name" value="NADH_4Fe-4S"/>
    <property type="match status" value="1"/>
</dbReference>
<reference evidence="10 11" key="4">
    <citation type="submission" date="2018-04" db="EMBL/GenBank/DDBJ databases">
        <title>Complete genome sequence of Hydrogenophilus thermoluteolus TH-1.</title>
        <authorList>
            <person name="Arai H."/>
        </authorList>
    </citation>
    <scope>NUCLEOTIDE SEQUENCE [LARGE SCALE GENOMIC DNA]</scope>
    <source>
        <strain evidence="10 11">TH-1</strain>
    </source>
</reference>
<dbReference type="SUPFAM" id="SSF140490">
    <property type="entry name" value="Nqo1C-terminal domain-like"/>
    <property type="match status" value="1"/>
</dbReference>
<dbReference type="PDB" id="5XF9">
    <property type="method" value="X-ray"/>
    <property type="resolution" value="2.58 A"/>
    <property type="chains" value="A/E=1-591"/>
</dbReference>
<dbReference type="PDB" id="5XFA">
    <property type="method" value="X-ray"/>
    <property type="resolution" value="2.70 A"/>
    <property type="chains" value="A/E=1-591"/>
</dbReference>
<dbReference type="PROSITE" id="PS00645">
    <property type="entry name" value="COMPLEX1_51K_2"/>
    <property type="match status" value="1"/>
</dbReference>
<reference evidence="8" key="2">
    <citation type="journal article" date="2017" name="Biochim. Biophys. Acta">
        <title>Enzymatic and spectroscopic properties of a thermostable [NiFe]hydrogenase performing H2-driven NAD+-reduction in the presence of O2.</title>
        <authorList>
            <person name="Preissler J."/>
            <person name="Wahlefeld S."/>
            <person name="Lorent C."/>
            <person name="Teutloff C."/>
            <person name="Horch M."/>
            <person name="Lauterbach L."/>
            <person name="Cramer S.P."/>
            <person name="Zebger I."/>
            <person name="Lenz O."/>
        </authorList>
    </citation>
    <scope>NUCLEOTIDE SEQUENCE</scope>
    <source>
        <strain evidence="8">TH-1</strain>
    </source>
</reference>
<evidence type="ECO:0000256" key="3">
    <source>
        <dbReference type="ARBA" id="ARBA00022485"/>
    </source>
</evidence>
<keyword evidence="12" id="KW-0285">Flavoprotein</keyword>
<dbReference type="RefSeq" id="WP_170141303.1">
    <property type="nucleotide sequence ID" value="NZ_AP018558.1"/>
</dbReference>
<feature type="binding site" evidence="12 13">
    <location>
        <position position="482"/>
    </location>
    <ligand>
        <name>[4Fe-4S] cluster</name>
        <dbReference type="ChEBI" id="CHEBI:49883"/>
    </ligand>
</feature>
<dbReference type="Gene3D" id="3.40.50.11540">
    <property type="entry name" value="NADH-ubiquinone oxidoreductase 51kDa subunit"/>
    <property type="match status" value="1"/>
</dbReference>
<gene>
    <name evidence="9" type="primary">hoxF</name>
    <name evidence="10" type="ORF">HPTL_1420</name>
</gene>
<dbReference type="InterPro" id="IPR036249">
    <property type="entry name" value="Thioredoxin-like_sf"/>
</dbReference>
<comment type="similarity">
    <text evidence="2">Belongs to the complex I 51 kDa subunit family.</text>
</comment>
<feature type="binding site" evidence="12">
    <location>
        <position position="585"/>
    </location>
    <ligand>
        <name>FMN</name>
        <dbReference type="ChEBI" id="CHEBI:58210"/>
    </ligand>
</feature>
<feature type="binding site" evidence="12">
    <location>
        <position position="213"/>
    </location>
    <ligand>
        <name>FMN</name>
        <dbReference type="ChEBI" id="CHEBI:58210"/>
    </ligand>
</feature>
<dbReference type="EMBL" id="MF153396">
    <property type="protein sequence ID" value="AST15075.1"/>
    <property type="molecule type" value="Genomic_DNA"/>
</dbReference>
<dbReference type="InterPro" id="IPR019575">
    <property type="entry name" value="Nuop51_4Fe4S-bd"/>
</dbReference>
<feature type="domain" description="NADH-ubiquinone oxidoreductase 51kDa subunit iron-sulphur binding" evidence="7">
    <location>
        <begin position="464"/>
        <end position="509"/>
    </location>
</feature>
<evidence type="ECO:0000313" key="10">
    <source>
        <dbReference type="EMBL" id="BBD77682.1"/>
    </source>
</evidence>
<feature type="binding site" evidence="12 13">
    <location>
        <position position="525"/>
    </location>
    <ligand>
        <name>[4Fe-4S] cluster</name>
        <dbReference type="ChEBI" id="CHEBI:49883"/>
    </ligand>
</feature>
<dbReference type="Gene3D" id="1.20.1440.230">
    <property type="entry name" value="NADH-ubiquinone oxidoreductase 51kDa subunit, iron-sulphur binding domain"/>
    <property type="match status" value="1"/>
</dbReference>
<organism evidence="9">
    <name type="scientific">Hydrogenophilus thermoluteolus</name>
    <name type="common">Pseudomonas hydrogenothermophila</name>
    <dbReference type="NCBI Taxonomy" id="297"/>
    <lineage>
        <taxon>Bacteria</taxon>
        <taxon>Pseudomonadati</taxon>
        <taxon>Pseudomonadota</taxon>
        <taxon>Hydrogenophilia</taxon>
        <taxon>Hydrogenophilales</taxon>
        <taxon>Hydrogenophilaceae</taxon>
        <taxon>Hydrogenophilus</taxon>
    </lineage>
</organism>
<keyword evidence="11" id="KW-1185">Reference proteome</keyword>
<dbReference type="AlphaFoldDB" id="A0A077L6X8"/>
<dbReference type="GO" id="GO:0008137">
    <property type="term" value="F:NADH dehydrogenase (ubiquinone) activity"/>
    <property type="evidence" value="ECO:0007669"/>
    <property type="project" value="InterPro"/>
</dbReference>
<evidence type="ECO:0000313" key="11">
    <source>
        <dbReference type="Proteomes" id="UP000262004"/>
    </source>
</evidence>
<keyword evidence="3 12" id="KW-0004">4Fe-4S</keyword>
<dbReference type="PANTHER" id="PTHR43578:SF3">
    <property type="entry name" value="NADH-QUINONE OXIDOREDUCTASE SUBUNIT F"/>
    <property type="match status" value="1"/>
</dbReference>
<keyword evidence="12" id="KW-0288">FMN</keyword>
<proteinExistence type="evidence at protein level"/>
<evidence type="ECO:0000313" key="8">
    <source>
        <dbReference type="EMBL" id="AST15075.1"/>
    </source>
</evidence>
<dbReference type="SUPFAM" id="SSF52833">
    <property type="entry name" value="Thioredoxin-like"/>
    <property type="match status" value="1"/>
</dbReference>
<evidence type="ECO:0007829" key="12">
    <source>
        <dbReference type="PDB" id="5XF9"/>
    </source>
</evidence>
<sequence>MTTERQRTAPGLLAALHQARSRFGRPLDAQALAELSTAFSLPPGEIAATASFYHFFQTPPARYQIHFVDHVVDHHAGVAALCNHLCAAFAIQPGQRTADARLFVGWTACAGLSDQAPAALINGRPMPRLDAARIDALIEKIQAQIPMDQWPTEWFAVTNAIHRHGPLLTWLDTTPAEAVFEHPTAHDPDAILQAVTDAGLRGRGGAGFPTATKWRFCRENADPERFLICNADEGEPGTFKDRVLLTRYPEHLFAGMILAARAIGADKAILYLRYEYQYLLPQLEAARERIASAQATVPQAERVTLEIALGAGAYVCGEESALIESLEGKPGRPRVRPPYPVTQGYLGHPTVVNNVETLVAVAAIVGNGAAWWRALGTPDSSGPKLFCVSGDVAQPGLYEFPYGVALGDVVTAARPLGTRYAVQVSGPSGTLLPATPEQLARPLAFEALPCNGTVMVFDVRRDPVAIVHHFARFFAHESCGFCTPCRVGTQLIAKTFEKIAAGYATRFDLERLAPALEAMRLASNCGFGLSAGNPVRDLIAHFRQQLEAQLQPHDFIPAFSLDAELAATRRLTGRDDPHAHLAQFEQPEVTR</sequence>
<dbReference type="Pfam" id="PF10589">
    <property type="entry name" value="NADH_4Fe-4S"/>
    <property type="match status" value="1"/>
</dbReference>
<feature type="binding site" evidence="12">
    <location>
        <position position="230"/>
    </location>
    <ligand>
        <name>FMN</name>
        <dbReference type="ChEBI" id="CHEBI:58210"/>
    </ligand>
</feature>
<dbReference type="Pfam" id="PF01257">
    <property type="entry name" value="2Fe-2S_thioredx"/>
    <property type="match status" value="1"/>
</dbReference>
<evidence type="ECO:0000259" key="7">
    <source>
        <dbReference type="SMART" id="SM00928"/>
    </source>
</evidence>
<feature type="binding site" evidence="12 13">
    <location>
        <position position="485"/>
    </location>
    <ligand>
        <name>[4Fe-4S] cluster</name>
        <dbReference type="ChEBI" id="CHEBI:49883"/>
    </ligand>
</feature>
<dbReference type="Pfam" id="PF01512">
    <property type="entry name" value="Complex1_51K"/>
    <property type="match status" value="1"/>
</dbReference>
<evidence type="ECO:0000256" key="6">
    <source>
        <dbReference type="ARBA" id="ARBA00023014"/>
    </source>
</evidence>
<dbReference type="SUPFAM" id="SSF142984">
    <property type="entry name" value="Nqo1 middle domain-like"/>
    <property type="match status" value="1"/>
</dbReference>
<dbReference type="Proteomes" id="UP000262004">
    <property type="component" value="Chromosome"/>
</dbReference>
<name>A0A077L6X8_HYDTE</name>
<keyword evidence="12 13" id="KW-0002">3D-structure</keyword>
<dbReference type="PROSITE" id="PS00644">
    <property type="entry name" value="COMPLEX1_51K_1"/>
    <property type="match status" value="1"/>
</dbReference>
<accession>A0A077L6X8</accession>
<feature type="binding site" evidence="12">
    <location>
        <position position="354"/>
    </location>
    <ligand>
        <name>FMN</name>
        <dbReference type="ChEBI" id="CHEBI:58210"/>
    </ligand>
</feature>
<evidence type="ECO:0000256" key="5">
    <source>
        <dbReference type="ARBA" id="ARBA00023004"/>
    </source>
</evidence>
<feature type="binding site" evidence="12">
    <location>
        <position position="357"/>
    </location>
    <ligand>
        <name>FMN</name>
        <dbReference type="ChEBI" id="CHEBI:58210"/>
    </ligand>
</feature>
<keyword evidence="6 12" id="KW-0411">Iron-sulfur</keyword>
<dbReference type="PANTHER" id="PTHR43578">
    <property type="entry name" value="NADH-QUINONE OXIDOREDUCTASE SUBUNIT F"/>
    <property type="match status" value="1"/>
</dbReference>
<dbReference type="InterPro" id="IPR001949">
    <property type="entry name" value="NADH-UbQ_OxRdtase_51kDa_CS"/>
</dbReference>
<reference evidence="12 13" key="3">
    <citation type="journal article" date="2017" name="Science">
        <title>Structural basis of the redox switches in the NAD&lt;sup&gt;+&lt;/sup&gt;-reducing soluble [NiFe]-hydrogenase.</title>
        <authorList>
            <person name="Shomura Y."/>
            <person name="Taketa M."/>
            <person name="Nakashima H."/>
            <person name="Tai H."/>
            <person name="Nakagawa H."/>
            <person name="Ikeda Y."/>
            <person name="Ishii M."/>
            <person name="Igarashi Y."/>
            <person name="Nishihara H."/>
            <person name="Yoon K.S."/>
            <person name="Ogo S."/>
            <person name="Hirota S."/>
            <person name="Higuchi Y."/>
        </authorList>
    </citation>
    <scope>X-RAY CRYSTALLOGRAPHY (2.58 ANGSTROMS) IN COMPLEX WITH FMN AND [4FE-4S] CLUSTER</scope>
</reference>
<keyword evidence="5 12" id="KW-0408">Iron</keyword>
<dbReference type="GO" id="GO:0046872">
    <property type="term" value="F:metal ion binding"/>
    <property type="evidence" value="ECO:0007669"/>
    <property type="project" value="UniProtKB-KW"/>
</dbReference>
<dbReference type="InterPro" id="IPR041921">
    <property type="entry name" value="NuoE_N"/>
</dbReference>
<dbReference type="Gene3D" id="1.10.10.1590">
    <property type="entry name" value="NADH-quinone oxidoreductase subunit E"/>
    <property type="match status" value="1"/>
</dbReference>
<evidence type="ECO:0000256" key="2">
    <source>
        <dbReference type="ARBA" id="ARBA00007523"/>
    </source>
</evidence>
<dbReference type="EMBL" id="AP018558">
    <property type="protein sequence ID" value="BBD77682.1"/>
    <property type="molecule type" value="Genomic_DNA"/>
</dbReference>
<feature type="binding site" evidence="12">
    <location>
        <position position="204"/>
    </location>
    <ligand>
        <name>FMN</name>
        <dbReference type="ChEBI" id="CHEBI:58210"/>
    </ligand>
</feature>
<evidence type="ECO:0000256" key="4">
    <source>
        <dbReference type="ARBA" id="ARBA00022723"/>
    </source>
</evidence>